<dbReference type="PANTHER" id="PTHR30404">
    <property type="entry name" value="N-ACETYLMURAMOYL-L-ALANINE AMIDASE"/>
    <property type="match status" value="1"/>
</dbReference>
<proteinExistence type="predicted"/>
<organism evidence="3">
    <name type="scientific">Myoviridae sp. ctlRg1</name>
    <dbReference type="NCBI Taxonomy" id="2826692"/>
    <lineage>
        <taxon>Viruses</taxon>
        <taxon>Duplodnaviria</taxon>
        <taxon>Heunggongvirae</taxon>
        <taxon>Uroviricota</taxon>
        <taxon>Caudoviricetes</taxon>
    </lineage>
</organism>
<evidence type="ECO:0000256" key="1">
    <source>
        <dbReference type="ARBA" id="ARBA00022801"/>
    </source>
</evidence>
<dbReference type="GO" id="GO:0008745">
    <property type="term" value="F:N-acetylmuramoyl-L-alanine amidase activity"/>
    <property type="evidence" value="ECO:0007669"/>
    <property type="project" value="InterPro"/>
</dbReference>
<name>A0A8S5M6G7_9CAUD</name>
<evidence type="ECO:0000313" key="3">
    <source>
        <dbReference type="EMBL" id="DAD77804.1"/>
    </source>
</evidence>
<dbReference type="CDD" id="cd02696">
    <property type="entry name" value="MurNAc-LAA"/>
    <property type="match status" value="1"/>
</dbReference>
<dbReference type="InterPro" id="IPR050695">
    <property type="entry name" value="N-acetylmuramoyl_amidase_3"/>
</dbReference>
<dbReference type="SUPFAM" id="SSF53187">
    <property type="entry name" value="Zn-dependent exopeptidases"/>
    <property type="match status" value="1"/>
</dbReference>
<feature type="domain" description="MurNAc-LAA" evidence="2">
    <location>
        <begin position="72"/>
        <end position="196"/>
    </location>
</feature>
<dbReference type="Pfam" id="PF01520">
    <property type="entry name" value="Amidase_3"/>
    <property type="match status" value="1"/>
</dbReference>
<sequence>MKKEEFIVILDNGHGKNTPGKRSVDGSLQEWAWARVVTTRLEKKLKDNGYNAVRIVTGEHDVPLQERCNLANQYVKKFGASNSCFISVHVNAAGNGTKWLNANGWSAYTTPGLTKADSIATKLYESAKKHLPGKRMRIDTTDGDSDIEANFYVLKHTNCPAVLTENLFMDNEQECKFLLSEEGITAIVNLHYDGIVDYINSL</sequence>
<protein>
    <submittedName>
        <fullName evidence="3">Cell wall hydrolase autolysin</fullName>
    </submittedName>
</protein>
<dbReference type="EMBL" id="BK014834">
    <property type="protein sequence ID" value="DAD77804.1"/>
    <property type="molecule type" value="Genomic_DNA"/>
</dbReference>
<evidence type="ECO:0000259" key="2">
    <source>
        <dbReference type="SMART" id="SM00646"/>
    </source>
</evidence>
<dbReference type="GO" id="GO:0009253">
    <property type="term" value="P:peptidoglycan catabolic process"/>
    <property type="evidence" value="ECO:0007669"/>
    <property type="project" value="InterPro"/>
</dbReference>
<reference evidence="3" key="1">
    <citation type="journal article" date="2021" name="Proc. Natl. Acad. Sci. U.S.A.">
        <title>A Catalog of Tens of Thousands of Viruses from Human Metagenomes Reveals Hidden Associations with Chronic Diseases.</title>
        <authorList>
            <person name="Tisza M.J."/>
            <person name="Buck C.B."/>
        </authorList>
    </citation>
    <scope>NUCLEOTIDE SEQUENCE</scope>
    <source>
        <strain evidence="3">CtlRg1</strain>
    </source>
</reference>
<accession>A0A8S5M6G7</accession>
<dbReference type="SMART" id="SM00646">
    <property type="entry name" value="Ami_3"/>
    <property type="match status" value="1"/>
</dbReference>
<dbReference type="Gene3D" id="3.40.630.40">
    <property type="entry name" value="Zn-dependent exopeptidases"/>
    <property type="match status" value="1"/>
</dbReference>
<keyword evidence="1 3" id="KW-0378">Hydrolase</keyword>
<dbReference type="PANTHER" id="PTHR30404:SF0">
    <property type="entry name" value="N-ACETYLMURAMOYL-L-ALANINE AMIDASE AMIC"/>
    <property type="match status" value="1"/>
</dbReference>
<dbReference type="InterPro" id="IPR002508">
    <property type="entry name" value="MurNAc-LAA_cat"/>
</dbReference>